<evidence type="ECO:0000313" key="9">
    <source>
        <dbReference type="Proteomes" id="UP000006054"/>
    </source>
</evidence>
<evidence type="ECO:0000313" key="8">
    <source>
        <dbReference type="EMBL" id="AFM06194.1"/>
    </source>
</evidence>
<dbReference type="HOGENOM" id="CLU_013776_0_0_10"/>
<dbReference type="eggNOG" id="COG3591">
    <property type="taxonomic scope" value="Bacteria"/>
</dbReference>
<dbReference type="GO" id="GO:0070009">
    <property type="term" value="F:serine-type aminopeptidase activity"/>
    <property type="evidence" value="ECO:0007669"/>
    <property type="project" value="UniProtKB-UniRule"/>
</dbReference>
<dbReference type="PANTHER" id="PTHR38469:SF1">
    <property type="entry name" value="PERIPLASMIC PEPTIDASE SUBFAMILY S1B"/>
    <property type="match status" value="1"/>
</dbReference>
<keyword evidence="5 7" id="KW-0378">Hydrolase</keyword>
<name>I4AQF9_BERLS</name>
<keyword evidence="6 7" id="KW-0720">Serine protease</keyword>
<dbReference type="MEROPS" id="S46.002"/>
<gene>
    <name evidence="8" type="ordered locus">Fleli_3890</name>
</gene>
<dbReference type="InterPro" id="IPR009003">
    <property type="entry name" value="Peptidase_S1_PA"/>
</dbReference>
<keyword evidence="9" id="KW-1185">Reference proteome</keyword>
<dbReference type="GO" id="GO:0043171">
    <property type="term" value="P:peptide catabolic process"/>
    <property type="evidence" value="ECO:0007669"/>
    <property type="project" value="UniProtKB-UniRule"/>
</dbReference>
<dbReference type="InterPro" id="IPR043504">
    <property type="entry name" value="Peptidase_S1_PA_chymotrypsin"/>
</dbReference>
<evidence type="ECO:0000256" key="5">
    <source>
        <dbReference type="ARBA" id="ARBA00022801"/>
    </source>
</evidence>
<dbReference type="GO" id="GO:0008239">
    <property type="term" value="F:dipeptidyl-peptidase activity"/>
    <property type="evidence" value="ECO:0007669"/>
    <property type="project" value="UniProtKB-UniRule"/>
</dbReference>
<dbReference type="PATRIC" id="fig|880071.3.peg.3891"/>
<comment type="similarity">
    <text evidence="1 7">Belongs to the peptidase S46 family.</text>
</comment>
<reference evidence="9" key="1">
    <citation type="submission" date="2012-06" db="EMBL/GenBank/DDBJ databases">
        <title>The complete genome of Flexibacter litoralis DSM 6794.</title>
        <authorList>
            <person name="Lucas S."/>
            <person name="Copeland A."/>
            <person name="Lapidus A."/>
            <person name="Glavina del Rio T."/>
            <person name="Dalin E."/>
            <person name="Tice H."/>
            <person name="Bruce D."/>
            <person name="Goodwin L."/>
            <person name="Pitluck S."/>
            <person name="Peters L."/>
            <person name="Ovchinnikova G."/>
            <person name="Lu M."/>
            <person name="Kyrpides N."/>
            <person name="Mavromatis K."/>
            <person name="Ivanova N."/>
            <person name="Brettin T."/>
            <person name="Detter J.C."/>
            <person name="Han C."/>
            <person name="Larimer F."/>
            <person name="Land M."/>
            <person name="Hauser L."/>
            <person name="Markowitz V."/>
            <person name="Cheng J.-F."/>
            <person name="Hugenholtz P."/>
            <person name="Woyke T."/>
            <person name="Wu D."/>
            <person name="Spring S."/>
            <person name="Lang E."/>
            <person name="Kopitz M."/>
            <person name="Brambilla E."/>
            <person name="Klenk H.-P."/>
            <person name="Eisen J.A."/>
        </authorList>
    </citation>
    <scope>NUCLEOTIDE SEQUENCE [LARGE SCALE GENOMIC DNA]</scope>
    <source>
        <strain evidence="9">ATCC 23117 / DSM 6794 / NBRC 15988 / NCIMB 1366 / Sio-4</strain>
    </source>
</reference>
<dbReference type="SUPFAM" id="SSF50494">
    <property type="entry name" value="Trypsin-like serine proteases"/>
    <property type="match status" value="1"/>
</dbReference>
<evidence type="ECO:0000256" key="7">
    <source>
        <dbReference type="RuleBase" id="RU366067"/>
    </source>
</evidence>
<sequence precursor="true">MKKISLKITTIILAFVMMTGYVRADEGMWLPMLVKRLNEADMKANGLKLTAEEIYSVNNSSMKDAIFGLGFGDPSWNFCTSEAISSKGLLLTNHHCAFDMIQNHSTVENDYLTDGFWAKSLKEELPNAGITASVLVKMEDVTERVKKALDGLSLEEQAAKLEEIKAEIIVEATKDTHYKAYVKDFFYGNEYYLFVSEVFLDVRLVGAPPSSIGKFGGDTDNWMWPRHTGDFSLLRIYADKDGKPAEYSTENVPLKPKHSLPVSMKGVEKNDFAMVFGFPGSTQRFKTSYGLDVDYAATNPARIKLREARLSLMKEQMDVDAATRIAYASKYAGISNYYKYFIGQNAGLKRLKTIDKKRVEEKEYQIWADASGNEAYSTALSRLDKAYSSSVDYSLWSAYFQEAFFGSEIVEFGVKFLQLQRTIAAGVTEENQEQVDEMIEKLKESTKEHFAEYNATVDKNVTGALLGMFYEDIDKQYHPEIFERIASENGSDFNKYATVIFENSAFASEEKTMQLLENMNAEVLDKDPIMQLITSVLEVYYTKVRPQLSVANEEIASSMKDYVAGLLVKNKDKTYYPDANSTLRLSYGNVEDYSPKDGVKYQYFTTLEGVAEKYIPNDGEFDAPKALLEMQMSKEYGKYADKDGTLHVGFITNNDITGGNSGSPVINGNGELIGLAFDGNWEAMTGDLVFDEQYKRCINVDIRYVLFCIDKLAGASHLIDEMNLVTANKGKKGK</sequence>
<dbReference type="STRING" id="880071.Fleli_3890"/>
<evidence type="ECO:0000256" key="2">
    <source>
        <dbReference type="ARBA" id="ARBA00022438"/>
    </source>
</evidence>
<dbReference type="GO" id="GO:0006508">
    <property type="term" value="P:proteolysis"/>
    <property type="evidence" value="ECO:0007669"/>
    <property type="project" value="UniProtKB-KW"/>
</dbReference>
<keyword evidence="2 7" id="KW-0031">Aminopeptidase</keyword>
<dbReference type="AlphaFoldDB" id="I4AQF9"/>
<dbReference type="Gene3D" id="2.40.10.10">
    <property type="entry name" value="Trypsin-like serine proteases"/>
    <property type="match status" value="1"/>
</dbReference>
<dbReference type="RefSeq" id="WP_014799617.1">
    <property type="nucleotide sequence ID" value="NC_018018.1"/>
</dbReference>
<evidence type="ECO:0000256" key="4">
    <source>
        <dbReference type="ARBA" id="ARBA00022729"/>
    </source>
</evidence>
<comment type="function">
    <text evidence="7">Catalyzes the removal of dipeptides from the N-terminus of oligopeptides.</text>
</comment>
<evidence type="ECO:0000256" key="6">
    <source>
        <dbReference type="ARBA" id="ARBA00022825"/>
    </source>
</evidence>
<proteinExistence type="inferred from homology"/>
<keyword evidence="4" id="KW-0732">Signal</keyword>
<accession>I4AQF9</accession>
<dbReference type="EC" id="3.4.14.-" evidence="7"/>
<protein>
    <recommendedName>
        <fullName evidence="7">Dipeptidyl-peptidase</fullName>
        <ecNumber evidence="7">3.4.14.-</ecNumber>
    </recommendedName>
</protein>
<evidence type="ECO:0000256" key="3">
    <source>
        <dbReference type="ARBA" id="ARBA00022670"/>
    </source>
</evidence>
<organism evidence="8 9">
    <name type="scientific">Bernardetia litoralis (strain ATCC 23117 / DSM 6794 / NBRC 15988 / NCIMB 1366 / Fx l1 / Sio-4)</name>
    <name type="common">Flexibacter litoralis</name>
    <dbReference type="NCBI Taxonomy" id="880071"/>
    <lineage>
        <taxon>Bacteria</taxon>
        <taxon>Pseudomonadati</taxon>
        <taxon>Bacteroidota</taxon>
        <taxon>Cytophagia</taxon>
        <taxon>Cytophagales</taxon>
        <taxon>Bernardetiaceae</taxon>
        <taxon>Bernardetia</taxon>
    </lineage>
</organism>
<keyword evidence="3 7" id="KW-0645">Protease</keyword>
<dbReference type="KEGG" id="fli:Fleli_3890"/>
<dbReference type="Proteomes" id="UP000006054">
    <property type="component" value="Chromosome"/>
</dbReference>
<dbReference type="InterPro" id="IPR019500">
    <property type="entry name" value="Pep_S46"/>
</dbReference>
<evidence type="ECO:0000256" key="1">
    <source>
        <dbReference type="ARBA" id="ARBA00010491"/>
    </source>
</evidence>
<dbReference type="OrthoDB" id="9805367at2"/>
<dbReference type="EMBL" id="CP003345">
    <property type="protein sequence ID" value="AFM06194.1"/>
    <property type="molecule type" value="Genomic_DNA"/>
</dbReference>
<dbReference type="Pfam" id="PF10459">
    <property type="entry name" value="Peptidase_S46"/>
    <property type="match status" value="1"/>
</dbReference>
<dbReference type="PANTHER" id="PTHR38469">
    <property type="entry name" value="PERIPLASMIC PEPTIDASE SUBFAMILY S1B"/>
    <property type="match status" value="1"/>
</dbReference>